<accession>A0A3M7R501</accession>
<reference evidence="1 2" key="1">
    <citation type="journal article" date="2018" name="Sci. Rep.">
        <title>Genomic signatures of local adaptation to the degree of environmental predictability in rotifers.</title>
        <authorList>
            <person name="Franch-Gras L."/>
            <person name="Hahn C."/>
            <person name="Garcia-Roger E.M."/>
            <person name="Carmona M.J."/>
            <person name="Serra M."/>
            <person name="Gomez A."/>
        </authorList>
    </citation>
    <scope>NUCLEOTIDE SEQUENCE [LARGE SCALE GENOMIC DNA]</scope>
    <source>
        <strain evidence="1">HYR1</strain>
    </source>
</reference>
<dbReference type="EMBL" id="REGN01004192">
    <property type="protein sequence ID" value="RNA18677.1"/>
    <property type="molecule type" value="Genomic_DNA"/>
</dbReference>
<gene>
    <name evidence="1" type="ORF">BpHYR1_042281</name>
</gene>
<sequence>MYSHYLPERLSVMSNRSSPYRSPGYSYYDDRIDHYVERINQNYYEVTRPHSSNDRASVKIRKNGDFYMTSRASSNDKMKFFLLMFHVTNISDLLPTRAGK</sequence>
<dbReference type="OrthoDB" id="10481765at2759"/>
<comment type="caution">
    <text evidence="1">The sequence shown here is derived from an EMBL/GenBank/DDBJ whole genome shotgun (WGS) entry which is preliminary data.</text>
</comment>
<protein>
    <submittedName>
        <fullName evidence="1">Uncharacterized protein</fullName>
    </submittedName>
</protein>
<evidence type="ECO:0000313" key="2">
    <source>
        <dbReference type="Proteomes" id="UP000276133"/>
    </source>
</evidence>
<evidence type="ECO:0000313" key="1">
    <source>
        <dbReference type="EMBL" id="RNA18677.1"/>
    </source>
</evidence>
<dbReference type="Proteomes" id="UP000276133">
    <property type="component" value="Unassembled WGS sequence"/>
</dbReference>
<dbReference type="AlphaFoldDB" id="A0A3M7R501"/>
<proteinExistence type="predicted"/>
<keyword evidence="2" id="KW-1185">Reference proteome</keyword>
<name>A0A3M7R501_BRAPC</name>
<organism evidence="1 2">
    <name type="scientific">Brachionus plicatilis</name>
    <name type="common">Marine rotifer</name>
    <name type="synonym">Brachionus muelleri</name>
    <dbReference type="NCBI Taxonomy" id="10195"/>
    <lineage>
        <taxon>Eukaryota</taxon>
        <taxon>Metazoa</taxon>
        <taxon>Spiralia</taxon>
        <taxon>Gnathifera</taxon>
        <taxon>Rotifera</taxon>
        <taxon>Eurotatoria</taxon>
        <taxon>Monogononta</taxon>
        <taxon>Pseudotrocha</taxon>
        <taxon>Ploima</taxon>
        <taxon>Brachionidae</taxon>
        <taxon>Brachionus</taxon>
    </lineage>
</organism>